<evidence type="ECO:0008006" key="3">
    <source>
        <dbReference type="Google" id="ProtNLM"/>
    </source>
</evidence>
<protein>
    <recommendedName>
        <fullName evidence="3">LPS-assembly lipoprotein</fullName>
    </recommendedName>
</protein>
<accession>A0A154WH92</accession>
<evidence type="ECO:0000313" key="2">
    <source>
        <dbReference type="Proteomes" id="UP000076400"/>
    </source>
</evidence>
<gene>
    <name evidence="1" type="ORF">AUP43_00415</name>
</gene>
<dbReference type="EMBL" id="LPXN01000001">
    <property type="protein sequence ID" value="KZD12839.1"/>
    <property type="molecule type" value="Genomic_DNA"/>
</dbReference>
<dbReference type="InterPro" id="IPR007485">
    <property type="entry name" value="LPS_assembly_LptE"/>
</dbReference>
<dbReference type="STRING" id="580166.AUP43_00415"/>
<reference evidence="1 2" key="1">
    <citation type="submission" date="2015-12" db="EMBL/GenBank/DDBJ databases">
        <title>Genome sequence of Oceanibaculum pacificum MCCC 1A02656.</title>
        <authorList>
            <person name="Lu L."/>
            <person name="Lai Q."/>
            <person name="Shao Z."/>
            <person name="Qian P."/>
        </authorList>
    </citation>
    <scope>NUCLEOTIDE SEQUENCE [LARGE SCALE GENOMIC DNA]</scope>
    <source>
        <strain evidence="1 2">MCCC 1A02656</strain>
    </source>
</reference>
<proteinExistence type="predicted"/>
<keyword evidence="2" id="KW-1185">Reference proteome</keyword>
<name>A0A154WH92_9PROT</name>
<dbReference type="GO" id="GO:0019867">
    <property type="term" value="C:outer membrane"/>
    <property type="evidence" value="ECO:0007669"/>
    <property type="project" value="InterPro"/>
</dbReference>
<organism evidence="1 2">
    <name type="scientific">Oceanibaculum pacificum</name>
    <dbReference type="NCBI Taxonomy" id="580166"/>
    <lineage>
        <taxon>Bacteria</taxon>
        <taxon>Pseudomonadati</taxon>
        <taxon>Pseudomonadota</taxon>
        <taxon>Alphaproteobacteria</taxon>
        <taxon>Rhodospirillales</taxon>
        <taxon>Oceanibaculaceae</taxon>
        <taxon>Oceanibaculum</taxon>
    </lineage>
</organism>
<dbReference type="RefSeq" id="WP_067551041.1">
    <property type="nucleotide sequence ID" value="NZ_LPXN01000001.1"/>
</dbReference>
<evidence type="ECO:0000313" key="1">
    <source>
        <dbReference type="EMBL" id="KZD12839.1"/>
    </source>
</evidence>
<sequence>MQRRGFLRLIGSALPVITLAGCGFRPLYGERSGGESAAAQLAAIEIAPIPERSGQKLRNDLRLKLTPNGAPSRPDYILDVRVSELRQDLAIRDDASATLGNLQVRAQYRLRSAADGKVLYQGLARSTASYNIVRSQFAALVAEDDARNRAMEAISEDIRLRLGIYFAKDDKE</sequence>
<dbReference type="GO" id="GO:0043165">
    <property type="term" value="P:Gram-negative-bacterium-type cell outer membrane assembly"/>
    <property type="evidence" value="ECO:0007669"/>
    <property type="project" value="InterPro"/>
</dbReference>
<dbReference type="PROSITE" id="PS51257">
    <property type="entry name" value="PROKAR_LIPOPROTEIN"/>
    <property type="match status" value="1"/>
</dbReference>
<dbReference type="AlphaFoldDB" id="A0A154WH92"/>
<dbReference type="Pfam" id="PF04390">
    <property type="entry name" value="LptE"/>
    <property type="match status" value="1"/>
</dbReference>
<comment type="caution">
    <text evidence="1">The sequence shown here is derived from an EMBL/GenBank/DDBJ whole genome shotgun (WGS) entry which is preliminary data.</text>
</comment>
<dbReference type="Proteomes" id="UP000076400">
    <property type="component" value="Unassembled WGS sequence"/>
</dbReference>
<dbReference type="Gene3D" id="3.30.160.150">
    <property type="entry name" value="Lipoprotein like domain"/>
    <property type="match status" value="1"/>
</dbReference>